<dbReference type="EMBL" id="KV011877">
    <property type="protein sequence ID" value="KZV25434.1"/>
    <property type="molecule type" value="Genomic_DNA"/>
</dbReference>
<reference evidence="1 2" key="1">
    <citation type="journal article" date="2015" name="Proc. Natl. Acad. Sci. U.S.A.">
        <title>The resurrection genome of Boea hygrometrica: A blueprint for survival of dehydration.</title>
        <authorList>
            <person name="Xiao L."/>
            <person name="Yang G."/>
            <person name="Zhang L."/>
            <person name="Yang X."/>
            <person name="Zhao S."/>
            <person name="Ji Z."/>
            <person name="Zhou Q."/>
            <person name="Hu M."/>
            <person name="Wang Y."/>
            <person name="Chen M."/>
            <person name="Xu Y."/>
            <person name="Jin H."/>
            <person name="Xiao X."/>
            <person name="Hu G."/>
            <person name="Bao F."/>
            <person name="Hu Y."/>
            <person name="Wan P."/>
            <person name="Li L."/>
            <person name="Deng X."/>
            <person name="Kuang T."/>
            <person name="Xiang C."/>
            <person name="Zhu J.K."/>
            <person name="Oliver M.J."/>
            <person name="He Y."/>
        </authorList>
    </citation>
    <scope>NUCLEOTIDE SEQUENCE [LARGE SCALE GENOMIC DNA]</scope>
    <source>
        <strain evidence="2">cv. XS01</strain>
    </source>
</reference>
<organism evidence="1 2">
    <name type="scientific">Dorcoceras hygrometricum</name>
    <dbReference type="NCBI Taxonomy" id="472368"/>
    <lineage>
        <taxon>Eukaryota</taxon>
        <taxon>Viridiplantae</taxon>
        <taxon>Streptophyta</taxon>
        <taxon>Embryophyta</taxon>
        <taxon>Tracheophyta</taxon>
        <taxon>Spermatophyta</taxon>
        <taxon>Magnoliopsida</taxon>
        <taxon>eudicotyledons</taxon>
        <taxon>Gunneridae</taxon>
        <taxon>Pentapetalae</taxon>
        <taxon>asterids</taxon>
        <taxon>lamiids</taxon>
        <taxon>Lamiales</taxon>
        <taxon>Gesneriaceae</taxon>
        <taxon>Didymocarpoideae</taxon>
        <taxon>Trichosporeae</taxon>
        <taxon>Loxocarpinae</taxon>
        <taxon>Dorcoceras</taxon>
    </lineage>
</organism>
<gene>
    <name evidence="1" type="ORF">F511_18946</name>
</gene>
<proteinExistence type="predicted"/>
<protein>
    <submittedName>
        <fullName evidence="1">Isoflavone 2'-hydroxylase-like</fullName>
    </submittedName>
</protein>
<keyword evidence="2" id="KW-1185">Reference proteome</keyword>
<evidence type="ECO:0000313" key="2">
    <source>
        <dbReference type="Proteomes" id="UP000250235"/>
    </source>
</evidence>
<accession>A0A2Z7AU86</accession>
<name>A0A2Z7AU86_9LAMI</name>
<evidence type="ECO:0000313" key="1">
    <source>
        <dbReference type="EMBL" id="KZV25434.1"/>
    </source>
</evidence>
<dbReference type="Proteomes" id="UP000250235">
    <property type="component" value="Unassembled WGS sequence"/>
</dbReference>
<dbReference type="AlphaFoldDB" id="A0A2Z7AU86"/>
<sequence>MLEISVECGAGVMRRRIAGADVLGEVCLASSTDVNAGQPSCNGRSLLREAAMIVDAGVEDIEFAKVLESAVEMLSDVVGEISVRVLHHR</sequence>